<keyword evidence="10" id="KW-0378">Hydrolase</keyword>
<evidence type="ECO:0000256" key="4">
    <source>
        <dbReference type="ARBA" id="ARBA00005300"/>
    </source>
</evidence>
<dbReference type="EC" id="3.1.26.4" evidence="5"/>
<keyword evidence="11" id="KW-0460">Magnesium</keyword>
<proteinExistence type="inferred from homology"/>
<comment type="similarity">
    <text evidence="4">Belongs to the RNase H family.</text>
</comment>
<evidence type="ECO:0000256" key="5">
    <source>
        <dbReference type="ARBA" id="ARBA00012180"/>
    </source>
</evidence>
<dbReference type="InterPro" id="IPR050092">
    <property type="entry name" value="RNase_H"/>
</dbReference>
<dbReference type="FunFam" id="3.40.970.10:FF:000002">
    <property type="entry name" value="Ribonuclease H"/>
    <property type="match status" value="1"/>
</dbReference>
<evidence type="ECO:0000256" key="11">
    <source>
        <dbReference type="ARBA" id="ARBA00022842"/>
    </source>
</evidence>
<accession>A0A6I1TWW8</accession>
<evidence type="ECO:0000256" key="3">
    <source>
        <dbReference type="ARBA" id="ARBA00004065"/>
    </source>
</evidence>
<dbReference type="EMBL" id="WIJP01000013">
    <property type="protein sequence ID" value="MQQ30359.1"/>
    <property type="molecule type" value="Genomic_DNA"/>
</dbReference>
<evidence type="ECO:0000256" key="6">
    <source>
        <dbReference type="ARBA" id="ARBA00017721"/>
    </source>
</evidence>
<evidence type="ECO:0000256" key="2">
    <source>
        <dbReference type="ARBA" id="ARBA00001946"/>
    </source>
</evidence>
<dbReference type="Pfam" id="PF00075">
    <property type="entry name" value="RNase_H"/>
    <property type="match status" value="1"/>
</dbReference>
<keyword evidence="8" id="KW-0479">Metal-binding</keyword>
<organism evidence="13 14">
    <name type="scientific">Streptococcus mitis</name>
    <dbReference type="NCBI Taxonomy" id="28037"/>
    <lineage>
        <taxon>Bacteria</taxon>
        <taxon>Bacillati</taxon>
        <taxon>Bacillota</taxon>
        <taxon>Bacilli</taxon>
        <taxon>Lactobacillales</taxon>
        <taxon>Streptococcaceae</taxon>
        <taxon>Streptococcus</taxon>
        <taxon>Streptococcus mitis group</taxon>
    </lineage>
</organism>
<dbReference type="SUPFAM" id="SSF53098">
    <property type="entry name" value="Ribonuclease H-like"/>
    <property type="match status" value="1"/>
</dbReference>
<dbReference type="GO" id="GO:0043137">
    <property type="term" value="P:DNA replication, removal of RNA primer"/>
    <property type="evidence" value="ECO:0007669"/>
    <property type="project" value="TreeGrafter"/>
</dbReference>
<evidence type="ECO:0000313" key="14">
    <source>
        <dbReference type="Proteomes" id="UP000438885"/>
    </source>
</evidence>
<dbReference type="Proteomes" id="UP000438885">
    <property type="component" value="Unassembled WGS sequence"/>
</dbReference>
<gene>
    <name evidence="13" type="ORF">GEZ84_08345</name>
</gene>
<dbReference type="GO" id="GO:0003676">
    <property type="term" value="F:nucleic acid binding"/>
    <property type="evidence" value="ECO:0007669"/>
    <property type="project" value="InterPro"/>
</dbReference>
<sequence>MKYYAVKLGRQTGIFETWGEAEAQVKGFPNAKFKSFSSFEEAKSYLEDSNQSQSSNLVEYEVYVDGSFDRNTNTYGSGVVITKENEVIKKISFSGSDEKYIESYQIAGEVKAALRAMEWAIDNHISRIAIFYDYEGIKSWAVGEWKTNKSVSRDYKVKYDSLSSQVKVYFNKVKAHSGVKFNELADQLAKRAIKEGDSNTNDNLSDNQLGIEFYNYLISSDENDKKDNIIYYNEFMISDKKILKFIKNIWKQEGKKVGEIKNISYKLNFNSNILSAKIEAKESKNYEIKF</sequence>
<reference evidence="13 14" key="1">
    <citation type="submission" date="2019-10" db="EMBL/GenBank/DDBJ databases">
        <title>Streptococcus mitis of the oral and urogenital tracts.</title>
        <authorList>
            <person name="Price T."/>
            <person name="Mores C.R."/>
            <person name="Putonti C."/>
            <person name="Wolfe A.J."/>
        </authorList>
    </citation>
    <scope>NUCLEOTIDE SEQUENCE [LARGE SCALE GENOMIC DNA]</scope>
    <source>
        <strain evidence="13 14">SM10</strain>
    </source>
</reference>
<dbReference type="InterPro" id="IPR009027">
    <property type="entry name" value="Ribosomal_bL9/RNase_H1_N"/>
</dbReference>
<dbReference type="InterPro" id="IPR036397">
    <property type="entry name" value="RNaseH_sf"/>
</dbReference>
<protein>
    <recommendedName>
        <fullName evidence="6">Ribonuclease H</fullName>
        <ecNumber evidence="5">3.1.26.4</ecNumber>
    </recommendedName>
</protein>
<dbReference type="Gene3D" id="3.40.970.10">
    <property type="entry name" value="Ribonuclease H1, N-terminal domain"/>
    <property type="match status" value="1"/>
</dbReference>
<dbReference type="PANTHER" id="PTHR10642:SF26">
    <property type="entry name" value="RIBONUCLEASE H1"/>
    <property type="match status" value="1"/>
</dbReference>
<dbReference type="Gene3D" id="3.30.420.10">
    <property type="entry name" value="Ribonuclease H-like superfamily/Ribonuclease H"/>
    <property type="match status" value="1"/>
</dbReference>
<dbReference type="AlphaFoldDB" id="A0A6I1TWW8"/>
<keyword evidence="9" id="KW-0255">Endonuclease</keyword>
<comment type="caution">
    <text evidence="13">The sequence shown here is derived from an EMBL/GenBank/DDBJ whole genome shotgun (WGS) entry which is preliminary data.</text>
</comment>
<evidence type="ECO:0000256" key="10">
    <source>
        <dbReference type="ARBA" id="ARBA00022801"/>
    </source>
</evidence>
<dbReference type="PROSITE" id="PS50879">
    <property type="entry name" value="RNASE_H_1"/>
    <property type="match status" value="1"/>
</dbReference>
<dbReference type="GO" id="GO:0046872">
    <property type="term" value="F:metal ion binding"/>
    <property type="evidence" value="ECO:0007669"/>
    <property type="project" value="UniProtKB-KW"/>
</dbReference>
<evidence type="ECO:0000259" key="12">
    <source>
        <dbReference type="PROSITE" id="PS50879"/>
    </source>
</evidence>
<dbReference type="InterPro" id="IPR037056">
    <property type="entry name" value="RNase_H1_N_sf"/>
</dbReference>
<dbReference type="GO" id="GO:0004523">
    <property type="term" value="F:RNA-DNA hybrid ribonuclease activity"/>
    <property type="evidence" value="ECO:0007669"/>
    <property type="project" value="UniProtKB-EC"/>
</dbReference>
<dbReference type="Pfam" id="PF01693">
    <property type="entry name" value="Cauli_VI"/>
    <property type="match status" value="1"/>
</dbReference>
<name>A0A6I1TWW8_STRMT</name>
<comment type="function">
    <text evidence="3">Endonuclease that specifically degrades the RNA of RNA-DNA hybrids.</text>
</comment>
<evidence type="ECO:0000256" key="1">
    <source>
        <dbReference type="ARBA" id="ARBA00000077"/>
    </source>
</evidence>
<evidence type="ECO:0000256" key="9">
    <source>
        <dbReference type="ARBA" id="ARBA00022759"/>
    </source>
</evidence>
<evidence type="ECO:0000313" key="13">
    <source>
        <dbReference type="EMBL" id="MQQ30359.1"/>
    </source>
</evidence>
<feature type="domain" description="RNase H type-1" evidence="12">
    <location>
        <begin position="56"/>
        <end position="194"/>
    </location>
</feature>
<dbReference type="PANTHER" id="PTHR10642">
    <property type="entry name" value="RIBONUCLEASE H1"/>
    <property type="match status" value="1"/>
</dbReference>
<dbReference type="InterPro" id="IPR012337">
    <property type="entry name" value="RNaseH-like_sf"/>
</dbReference>
<dbReference type="InterPro" id="IPR002156">
    <property type="entry name" value="RNaseH_domain"/>
</dbReference>
<keyword evidence="7" id="KW-0540">Nuclease</keyword>
<comment type="cofactor">
    <cofactor evidence="2">
        <name>Mg(2+)</name>
        <dbReference type="ChEBI" id="CHEBI:18420"/>
    </cofactor>
</comment>
<evidence type="ECO:0000256" key="8">
    <source>
        <dbReference type="ARBA" id="ARBA00022723"/>
    </source>
</evidence>
<dbReference type="InterPro" id="IPR011320">
    <property type="entry name" value="RNase_H1_N"/>
</dbReference>
<dbReference type="CDD" id="cd09277">
    <property type="entry name" value="RNase_HI_bacteria_like"/>
    <property type="match status" value="1"/>
</dbReference>
<dbReference type="RefSeq" id="WP_000878577.1">
    <property type="nucleotide sequence ID" value="NZ_WIJP01000013.1"/>
</dbReference>
<evidence type="ECO:0000256" key="7">
    <source>
        <dbReference type="ARBA" id="ARBA00022722"/>
    </source>
</evidence>
<comment type="catalytic activity">
    <reaction evidence="1">
        <text>Endonucleolytic cleavage to 5'-phosphomonoester.</text>
        <dbReference type="EC" id="3.1.26.4"/>
    </reaction>
</comment>
<dbReference type="SUPFAM" id="SSF55658">
    <property type="entry name" value="L9 N-domain-like"/>
    <property type="match status" value="1"/>
</dbReference>